<gene>
    <name evidence="8" type="ORF">SP90_05895</name>
</gene>
<comment type="caution">
    <text evidence="8">The sequence shown here is derived from an EMBL/GenBank/DDBJ whole genome shotgun (WGS) entry which is preliminary data.</text>
</comment>
<reference evidence="8 9" key="1">
    <citation type="submission" date="2015-01" db="EMBL/GenBank/DDBJ databases">
        <title>Desulfovibrio sp. JC271 draft genome sequence.</title>
        <authorList>
            <person name="Shivani Y."/>
            <person name="Subhash Y."/>
            <person name="Sasikala C."/>
            <person name="Ramana C.V."/>
        </authorList>
    </citation>
    <scope>NUCLEOTIDE SEQUENCE [LARGE SCALE GENOMIC DNA]</scope>
    <source>
        <strain evidence="8 9">JC271</strain>
    </source>
</reference>
<keyword evidence="9" id="KW-1185">Reference proteome</keyword>
<feature type="transmembrane region" description="Helical" evidence="7">
    <location>
        <begin position="130"/>
        <end position="154"/>
    </location>
</feature>
<feature type="transmembrane region" description="Helical" evidence="7">
    <location>
        <begin position="6"/>
        <end position="28"/>
    </location>
</feature>
<evidence type="ECO:0000256" key="1">
    <source>
        <dbReference type="ARBA" id="ARBA00004651"/>
    </source>
</evidence>
<proteinExistence type="predicted"/>
<dbReference type="RefSeq" id="WP_066853555.1">
    <property type="nucleotide sequence ID" value="NZ_JXMS01000008.1"/>
</dbReference>
<organism evidence="8 9">
    <name type="scientific">Halodesulfovibrio spirochaetisodalis</name>
    <dbReference type="NCBI Taxonomy" id="1560234"/>
    <lineage>
        <taxon>Bacteria</taxon>
        <taxon>Pseudomonadati</taxon>
        <taxon>Thermodesulfobacteriota</taxon>
        <taxon>Desulfovibrionia</taxon>
        <taxon>Desulfovibrionales</taxon>
        <taxon>Desulfovibrionaceae</taxon>
        <taxon>Halodesulfovibrio</taxon>
    </lineage>
</organism>
<keyword evidence="5 7" id="KW-1133">Transmembrane helix</keyword>
<dbReference type="Gene3D" id="1.10.1760.20">
    <property type="match status" value="1"/>
</dbReference>
<dbReference type="OrthoDB" id="9792317at2"/>
<name>A0A1B7XFD5_9BACT</name>
<dbReference type="Proteomes" id="UP000091979">
    <property type="component" value="Unassembled WGS sequence"/>
</dbReference>
<dbReference type="GO" id="GO:0000041">
    <property type="term" value="P:transition metal ion transport"/>
    <property type="evidence" value="ECO:0007669"/>
    <property type="project" value="InterPro"/>
</dbReference>
<feature type="transmembrane region" description="Helical" evidence="7">
    <location>
        <begin position="40"/>
        <end position="57"/>
    </location>
</feature>
<keyword evidence="3" id="KW-1003">Cell membrane</keyword>
<comment type="subcellular location">
    <subcellularLocation>
        <location evidence="1">Cell membrane</location>
        <topology evidence="1">Multi-pass membrane protein</topology>
    </subcellularLocation>
</comment>
<dbReference type="InterPro" id="IPR002751">
    <property type="entry name" value="CbiM/NikMN"/>
</dbReference>
<evidence type="ECO:0000313" key="8">
    <source>
        <dbReference type="EMBL" id="OBQ54012.1"/>
    </source>
</evidence>
<feature type="transmembrane region" description="Helical" evidence="7">
    <location>
        <begin position="94"/>
        <end position="118"/>
    </location>
</feature>
<evidence type="ECO:0000256" key="4">
    <source>
        <dbReference type="ARBA" id="ARBA00022692"/>
    </source>
</evidence>
<dbReference type="PANTHER" id="PTHR34229">
    <property type="entry name" value="METAL TRANSPORT PROTEIN HI_1621-RELATED"/>
    <property type="match status" value="1"/>
</dbReference>
<dbReference type="Pfam" id="PF01891">
    <property type="entry name" value="CbiM"/>
    <property type="match status" value="1"/>
</dbReference>
<protein>
    <submittedName>
        <fullName evidence="8">Cobalamin biosynthesis protein CbiM</fullName>
    </submittedName>
</protein>
<dbReference type="NCBIfam" id="NF004904">
    <property type="entry name" value="PRK06265.1-4"/>
    <property type="match status" value="1"/>
</dbReference>
<sequence length="218" mass="22555">MHIAEGVLPPVILASCAALSAAGVCIGVKKLDYDRLMTTAILSASFFVASLIHIPIGPVSGHLILNGLLGLLLGWVAFPAILVALVLQAILFQFGGITSLGVNTLNMALPPVICFYIFRPMLTNGSTSLRFAAFFCGFTAVALSAIFTSGTLALGGDNFINSAKILLASSVPVMIIEGLITAVVVSFIAKVSPQLFPFTINTPQASPTTQSAASSTAE</sequence>
<keyword evidence="6 7" id="KW-0472">Membrane</keyword>
<evidence type="ECO:0000256" key="3">
    <source>
        <dbReference type="ARBA" id="ARBA00022475"/>
    </source>
</evidence>
<dbReference type="PANTHER" id="PTHR34229:SF1">
    <property type="entry name" value="METAL TRANSPORT PROTEIN HI_1621-RELATED"/>
    <property type="match status" value="1"/>
</dbReference>
<dbReference type="GO" id="GO:0005886">
    <property type="term" value="C:plasma membrane"/>
    <property type="evidence" value="ECO:0007669"/>
    <property type="project" value="UniProtKB-SubCell"/>
</dbReference>
<keyword evidence="4 7" id="KW-0812">Transmembrane</keyword>
<keyword evidence="2" id="KW-0813">Transport</keyword>
<accession>A0A1B7XFD5</accession>
<evidence type="ECO:0000256" key="2">
    <source>
        <dbReference type="ARBA" id="ARBA00022448"/>
    </source>
</evidence>
<evidence type="ECO:0000256" key="7">
    <source>
        <dbReference type="SAM" id="Phobius"/>
    </source>
</evidence>
<dbReference type="PATRIC" id="fig|1560234.3.peg.3151"/>
<feature type="transmembrane region" description="Helical" evidence="7">
    <location>
        <begin position="63"/>
        <end position="87"/>
    </location>
</feature>
<feature type="transmembrane region" description="Helical" evidence="7">
    <location>
        <begin position="166"/>
        <end position="189"/>
    </location>
</feature>
<evidence type="ECO:0000256" key="5">
    <source>
        <dbReference type="ARBA" id="ARBA00022989"/>
    </source>
</evidence>
<dbReference type="AlphaFoldDB" id="A0A1B7XFD5"/>
<dbReference type="EMBL" id="JXMS01000008">
    <property type="protein sequence ID" value="OBQ54012.1"/>
    <property type="molecule type" value="Genomic_DNA"/>
</dbReference>
<dbReference type="NCBIfam" id="NF004909">
    <property type="entry name" value="PRK06265.2-5"/>
    <property type="match status" value="1"/>
</dbReference>
<dbReference type="STRING" id="1560234.SP90_05895"/>
<dbReference type="NCBIfam" id="NF004905">
    <property type="entry name" value="PRK06265.1-5"/>
    <property type="match status" value="1"/>
</dbReference>
<evidence type="ECO:0000256" key="6">
    <source>
        <dbReference type="ARBA" id="ARBA00023136"/>
    </source>
</evidence>
<evidence type="ECO:0000313" key="9">
    <source>
        <dbReference type="Proteomes" id="UP000091979"/>
    </source>
</evidence>